<evidence type="ECO:0000313" key="1">
    <source>
        <dbReference type="EMBL" id="GBM06310.1"/>
    </source>
</evidence>
<accession>A0A4Y2CPG9</accession>
<dbReference type="Proteomes" id="UP000499080">
    <property type="component" value="Unassembled WGS sequence"/>
</dbReference>
<comment type="caution">
    <text evidence="1">The sequence shown here is derived from an EMBL/GenBank/DDBJ whole genome shotgun (WGS) entry which is preliminary data.</text>
</comment>
<organism evidence="1 2">
    <name type="scientific">Araneus ventricosus</name>
    <name type="common">Orbweaver spider</name>
    <name type="synonym">Epeira ventricosa</name>
    <dbReference type="NCBI Taxonomy" id="182803"/>
    <lineage>
        <taxon>Eukaryota</taxon>
        <taxon>Metazoa</taxon>
        <taxon>Ecdysozoa</taxon>
        <taxon>Arthropoda</taxon>
        <taxon>Chelicerata</taxon>
        <taxon>Arachnida</taxon>
        <taxon>Araneae</taxon>
        <taxon>Araneomorphae</taxon>
        <taxon>Entelegynae</taxon>
        <taxon>Araneoidea</taxon>
        <taxon>Araneidae</taxon>
        <taxon>Araneus</taxon>
    </lineage>
</organism>
<evidence type="ECO:0000313" key="2">
    <source>
        <dbReference type="Proteomes" id="UP000499080"/>
    </source>
</evidence>
<dbReference type="AlphaFoldDB" id="A0A4Y2CPG9"/>
<reference evidence="1 2" key="1">
    <citation type="journal article" date="2019" name="Sci. Rep.">
        <title>Orb-weaving spider Araneus ventricosus genome elucidates the spidroin gene catalogue.</title>
        <authorList>
            <person name="Kono N."/>
            <person name="Nakamura H."/>
            <person name="Ohtoshi R."/>
            <person name="Moran D.A.P."/>
            <person name="Shinohara A."/>
            <person name="Yoshida Y."/>
            <person name="Fujiwara M."/>
            <person name="Mori M."/>
            <person name="Tomita M."/>
            <person name="Arakawa K."/>
        </authorList>
    </citation>
    <scope>NUCLEOTIDE SEQUENCE [LARGE SCALE GENOMIC DNA]</scope>
</reference>
<keyword evidence="2" id="KW-1185">Reference proteome</keyword>
<proteinExistence type="predicted"/>
<gene>
    <name evidence="1" type="ORF">AVEN_208992_1</name>
</gene>
<sequence length="169" mass="20027">MRLKEQHHYYCTCQRSENLFIYAATSHSYLCGASGEMQEKKITKRTLPWLGIREILNDRNPRLKHGHCGRTHYSPHYKQHMRRHQRQRYDPSLVMGQKSNTTIIVPTREARPRLLIRQLLNRELAVPPDGIALFDITSIQYSIPFELSLPDHFPQNEIYALFIILIYLR</sequence>
<dbReference type="EMBL" id="BGPR01000226">
    <property type="protein sequence ID" value="GBM06310.1"/>
    <property type="molecule type" value="Genomic_DNA"/>
</dbReference>
<name>A0A4Y2CPG9_ARAVE</name>
<protein>
    <submittedName>
        <fullName evidence="1">Uncharacterized protein</fullName>
    </submittedName>
</protein>